<name>A0A346Y0Y4_9ACTN</name>
<dbReference type="PANTHER" id="PTHR34374">
    <property type="entry name" value="LARGE RIBOSOMAL RNA SUBUNIT ACCUMULATION PROTEIN YCED HOMOLOG 1, CHLOROPLASTIC"/>
    <property type="match status" value="1"/>
</dbReference>
<dbReference type="GO" id="GO:0005840">
    <property type="term" value="C:ribosome"/>
    <property type="evidence" value="ECO:0007669"/>
    <property type="project" value="UniProtKB-KW"/>
</dbReference>
<evidence type="ECO:0000313" key="2">
    <source>
        <dbReference type="Proteomes" id="UP000264006"/>
    </source>
</evidence>
<proteinExistence type="predicted"/>
<dbReference type="PANTHER" id="PTHR34374:SF1">
    <property type="entry name" value="LARGE RIBOSOMAL RNA SUBUNIT ACCUMULATION PROTEIN YCED HOMOLOG 1, CHLOROPLASTIC"/>
    <property type="match status" value="1"/>
</dbReference>
<reference evidence="1 2" key="1">
    <citation type="submission" date="2018-09" db="EMBL/GenBank/DDBJ databases">
        <title>Complete genome sequence of Euzebya sp. DY32-46 isolated from seawater of Pacific Ocean.</title>
        <authorList>
            <person name="Xu L."/>
            <person name="Wu Y.-H."/>
            <person name="Xu X.-W."/>
        </authorList>
    </citation>
    <scope>NUCLEOTIDE SEQUENCE [LARGE SCALE GENOMIC DNA]</scope>
    <source>
        <strain evidence="1 2">DY32-46</strain>
    </source>
</reference>
<dbReference type="Pfam" id="PF02620">
    <property type="entry name" value="YceD"/>
    <property type="match status" value="1"/>
</dbReference>
<dbReference type="InterPro" id="IPR003772">
    <property type="entry name" value="YceD"/>
</dbReference>
<gene>
    <name evidence="1" type="ORF">DVS28_a3456</name>
</gene>
<keyword evidence="1" id="KW-0689">Ribosomal protein</keyword>
<keyword evidence="1" id="KW-0687">Ribonucleoprotein</keyword>
<organism evidence="1 2">
    <name type="scientific">Euzebya pacifica</name>
    <dbReference type="NCBI Taxonomy" id="1608957"/>
    <lineage>
        <taxon>Bacteria</taxon>
        <taxon>Bacillati</taxon>
        <taxon>Actinomycetota</taxon>
        <taxon>Nitriliruptoria</taxon>
        <taxon>Euzebyales</taxon>
    </lineage>
</organism>
<keyword evidence="2" id="KW-1185">Reference proteome</keyword>
<protein>
    <submittedName>
        <fullName evidence="1">Ribosomal protein L32p</fullName>
    </submittedName>
</protein>
<dbReference type="AlphaFoldDB" id="A0A346Y0Y4"/>
<dbReference type="Proteomes" id="UP000264006">
    <property type="component" value="Chromosome"/>
</dbReference>
<dbReference type="EMBL" id="CP031165">
    <property type="protein sequence ID" value="AXV08131.1"/>
    <property type="molecule type" value="Genomic_DNA"/>
</dbReference>
<dbReference type="KEGG" id="euz:DVS28_a3456"/>
<sequence>MTNDPTELASTKIDVAELLDTPGATREVELDLPVPEGFEVPLTAFGDEVRVDGVLESLVDGVLLRGTVEIDVDQQCAMCLEPIDRHPSTADVAELFSDPATAEDPEDVEVGYTIRGGVIDIDTLIRDALAADIDTAPHCRPDCKGLCPTCGINRNEATCDCHDTVVDDRWSALADLDLDS</sequence>
<evidence type="ECO:0000313" key="1">
    <source>
        <dbReference type="EMBL" id="AXV08131.1"/>
    </source>
</evidence>
<dbReference type="OrthoDB" id="9790372at2"/>
<accession>A0A346Y0Y4</accession>
<dbReference type="RefSeq" id="WP_114592518.1">
    <property type="nucleotide sequence ID" value="NZ_CP031165.1"/>
</dbReference>